<comment type="caution">
    <text evidence="1">The sequence shown here is derived from an EMBL/GenBank/DDBJ whole genome shotgun (WGS) entry which is preliminary data.</text>
</comment>
<evidence type="ECO:0000313" key="2">
    <source>
        <dbReference type="Proteomes" id="UP000474640"/>
    </source>
</evidence>
<dbReference type="AlphaFoldDB" id="A0A7C8VE59"/>
<sequence>MPTIIPASQSNDFPCVLRDTTIFDRLSPLLTSGMLVSSNQTDRLHRCYVRIWGNRCRWDKTVAVDTDLVGVFIANAIVPVATNPLDSQGWIGTKSTLSNVTVWHFNRQVCQSMRGLSALAAWWRSRPPGDWPFPTGIQVSRRGAVVFWSSRLVSWRIKAQGVAAGFD</sequence>
<accession>A0A7C8VE59</accession>
<dbReference type="Proteomes" id="UP000474640">
    <property type="component" value="Unassembled WGS sequence"/>
</dbReference>
<proteinExistence type="predicted"/>
<reference evidence="1 2" key="1">
    <citation type="submission" date="2020-01" db="EMBL/GenBank/DDBJ databases">
        <authorList>
            <person name="Palmer J.M."/>
        </authorList>
    </citation>
    <scope>NUCLEOTIDE SEQUENCE [LARGE SCALE GENOMIC DNA]</scope>
    <source>
        <strain evidence="1 2">TWF970</strain>
    </source>
</reference>
<dbReference type="OrthoDB" id="10279718at2759"/>
<evidence type="ECO:0000313" key="1">
    <source>
        <dbReference type="EMBL" id="KAF3275437.1"/>
    </source>
</evidence>
<organism evidence="1 2">
    <name type="scientific">Orbilia oligospora</name>
    <name type="common">Nematode-trapping fungus</name>
    <name type="synonym">Arthrobotrys oligospora</name>
    <dbReference type="NCBI Taxonomy" id="2813651"/>
    <lineage>
        <taxon>Eukaryota</taxon>
        <taxon>Fungi</taxon>
        <taxon>Dikarya</taxon>
        <taxon>Ascomycota</taxon>
        <taxon>Pezizomycotina</taxon>
        <taxon>Orbiliomycetes</taxon>
        <taxon>Orbiliales</taxon>
        <taxon>Orbiliaceae</taxon>
        <taxon>Orbilia</taxon>
    </lineage>
</organism>
<name>A0A7C8VE59_ORBOL</name>
<dbReference type="EMBL" id="JAABOJ010000038">
    <property type="protein sequence ID" value="KAF3275437.1"/>
    <property type="molecule type" value="Genomic_DNA"/>
</dbReference>
<protein>
    <submittedName>
        <fullName evidence="1">Uncharacterized protein</fullName>
    </submittedName>
</protein>
<gene>
    <name evidence="1" type="ORF">TWF970_006885</name>
</gene>